<protein>
    <recommendedName>
        <fullName evidence="1">Death domain-containing protein</fullName>
    </recommendedName>
</protein>
<evidence type="ECO:0000313" key="2">
    <source>
        <dbReference type="EMBL" id="KAK3607204.1"/>
    </source>
</evidence>
<gene>
    <name evidence="2" type="ORF">CHS0354_008889</name>
</gene>
<feature type="domain" description="Death" evidence="1">
    <location>
        <begin position="31"/>
        <end position="90"/>
    </location>
</feature>
<dbReference type="CDD" id="cd01670">
    <property type="entry name" value="Death"/>
    <property type="match status" value="1"/>
</dbReference>
<comment type="caution">
    <text evidence="2">The sequence shown here is derived from an EMBL/GenBank/DDBJ whole genome shotgun (WGS) entry which is preliminary data.</text>
</comment>
<dbReference type="EMBL" id="JAEAOA010000583">
    <property type="protein sequence ID" value="KAK3607204.1"/>
    <property type="molecule type" value="Genomic_DNA"/>
</dbReference>
<dbReference type="PROSITE" id="PS50017">
    <property type="entry name" value="DEATH_DOMAIN"/>
    <property type="match status" value="1"/>
</dbReference>
<keyword evidence="3" id="KW-1185">Reference proteome</keyword>
<dbReference type="InterPro" id="IPR011029">
    <property type="entry name" value="DEATH-like_dom_sf"/>
</dbReference>
<name>A0AAE0TC64_9BIVA</name>
<dbReference type="InterPro" id="IPR000488">
    <property type="entry name" value="Death_dom"/>
</dbReference>
<reference evidence="2" key="1">
    <citation type="journal article" date="2021" name="Genome Biol. Evol.">
        <title>A High-Quality Reference Genome for a Parasitic Bivalve with Doubly Uniparental Inheritance (Bivalvia: Unionida).</title>
        <authorList>
            <person name="Smith C.H."/>
        </authorList>
    </citation>
    <scope>NUCLEOTIDE SEQUENCE</scope>
    <source>
        <strain evidence="2">CHS0354</strain>
    </source>
</reference>
<dbReference type="Proteomes" id="UP001195483">
    <property type="component" value="Unassembled WGS sequence"/>
</dbReference>
<organism evidence="2 3">
    <name type="scientific">Potamilus streckersoni</name>
    <dbReference type="NCBI Taxonomy" id="2493646"/>
    <lineage>
        <taxon>Eukaryota</taxon>
        <taxon>Metazoa</taxon>
        <taxon>Spiralia</taxon>
        <taxon>Lophotrochozoa</taxon>
        <taxon>Mollusca</taxon>
        <taxon>Bivalvia</taxon>
        <taxon>Autobranchia</taxon>
        <taxon>Heteroconchia</taxon>
        <taxon>Palaeoheterodonta</taxon>
        <taxon>Unionida</taxon>
        <taxon>Unionoidea</taxon>
        <taxon>Unionidae</taxon>
        <taxon>Ambleminae</taxon>
        <taxon>Lampsilini</taxon>
        <taxon>Potamilus</taxon>
    </lineage>
</organism>
<evidence type="ECO:0000259" key="1">
    <source>
        <dbReference type="PROSITE" id="PS50017"/>
    </source>
</evidence>
<reference evidence="2" key="3">
    <citation type="submission" date="2023-05" db="EMBL/GenBank/DDBJ databases">
        <authorList>
            <person name="Smith C.H."/>
        </authorList>
    </citation>
    <scope>NUCLEOTIDE SEQUENCE</scope>
    <source>
        <strain evidence="2">CHS0354</strain>
        <tissue evidence="2">Mantle</tissue>
    </source>
</reference>
<proteinExistence type="predicted"/>
<dbReference type="SUPFAM" id="SSF47986">
    <property type="entry name" value="DEATH domain"/>
    <property type="match status" value="1"/>
</dbReference>
<sequence>MANASQQDLEDIFNRDPKDDELYKLSRCVGDWWQLAKELRLDDAEVERMREDYKSALERCYQVLRTWRNKYYGTAEGKVGFLVLACKQANVDQDKVKDIFKIQPR</sequence>
<dbReference type="Pfam" id="PF00531">
    <property type="entry name" value="Death"/>
    <property type="match status" value="1"/>
</dbReference>
<dbReference type="Gene3D" id="1.10.533.10">
    <property type="entry name" value="Death Domain, Fas"/>
    <property type="match status" value="1"/>
</dbReference>
<evidence type="ECO:0000313" key="3">
    <source>
        <dbReference type="Proteomes" id="UP001195483"/>
    </source>
</evidence>
<dbReference type="AlphaFoldDB" id="A0AAE0TC64"/>
<reference evidence="2" key="2">
    <citation type="journal article" date="2021" name="Genome Biol. Evol.">
        <title>Developing a high-quality reference genome for a parasitic bivalve with doubly uniparental inheritance (Bivalvia: Unionida).</title>
        <authorList>
            <person name="Smith C.H."/>
        </authorList>
    </citation>
    <scope>NUCLEOTIDE SEQUENCE</scope>
    <source>
        <strain evidence="2">CHS0354</strain>
        <tissue evidence="2">Mantle</tissue>
    </source>
</reference>
<dbReference type="GO" id="GO:0007165">
    <property type="term" value="P:signal transduction"/>
    <property type="evidence" value="ECO:0007669"/>
    <property type="project" value="InterPro"/>
</dbReference>
<accession>A0AAE0TC64</accession>